<dbReference type="SMART" id="SM00387">
    <property type="entry name" value="HATPase_c"/>
    <property type="match status" value="1"/>
</dbReference>
<evidence type="ECO:0000256" key="1">
    <source>
        <dbReference type="ARBA" id="ARBA00000085"/>
    </source>
</evidence>
<dbReference type="Gene3D" id="3.30.565.10">
    <property type="entry name" value="Histidine kinase-like ATPase, C-terminal domain"/>
    <property type="match status" value="1"/>
</dbReference>
<evidence type="ECO:0000256" key="3">
    <source>
        <dbReference type="ARBA" id="ARBA00022553"/>
    </source>
</evidence>
<dbReference type="InterPro" id="IPR001789">
    <property type="entry name" value="Sig_transdc_resp-reg_receiver"/>
</dbReference>
<dbReference type="SUPFAM" id="SSF47384">
    <property type="entry name" value="Homodimeric domain of signal transducing histidine kinase"/>
    <property type="match status" value="1"/>
</dbReference>
<dbReference type="InterPro" id="IPR005467">
    <property type="entry name" value="His_kinase_dom"/>
</dbReference>
<dbReference type="Gene3D" id="3.40.50.2300">
    <property type="match status" value="1"/>
</dbReference>
<evidence type="ECO:0000259" key="8">
    <source>
        <dbReference type="PROSITE" id="PS50109"/>
    </source>
</evidence>
<dbReference type="Proteomes" id="UP000027153">
    <property type="component" value="Unassembled WGS sequence"/>
</dbReference>
<dbReference type="PANTHER" id="PTHR43304:SF1">
    <property type="entry name" value="PAC DOMAIN-CONTAINING PROTEIN"/>
    <property type="match status" value="1"/>
</dbReference>
<dbReference type="EMBL" id="JMIY01000004">
    <property type="protein sequence ID" value="KCZ71706.1"/>
    <property type="molecule type" value="Genomic_DNA"/>
</dbReference>
<dbReference type="EC" id="2.7.13.3" evidence="2"/>
<dbReference type="SMART" id="SM00448">
    <property type="entry name" value="REC"/>
    <property type="match status" value="1"/>
</dbReference>
<feature type="coiled-coil region" evidence="7">
    <location>
        <begin position="134"/>
        <end position="193"/>
    </location>
</feature>
<dbReference type="InterPro" id="IPR011006">
    <property type="entry name" value="CheY-like_superfamily"/>
</dbReference>
<dbReference type="InterPro" id="IPR003661">
    <property type="entry name" value="HisK_dim/P_dom"/>
</dbReference>
<dbReference type="PROSITE" id="PS50109">
    <property type="entry name" value="HIS_KIN"/>
    <property type="match status" value="1"/>
</dbReference>
<keyword evidence="5 10" id="KW-0418">Kinase</keyword>
<protein>
    <recommendedName>
        <fullName evidence="2">histidine kinase</fullName>
        <ecNumber evidence="2">2.7.13.3</ecNumber>
    </recommendedName>
</protein>
<dbReference type="InterPro" id="IPR036890">
    <property type="entry name" value="HATPase_C_sf"/>
</dbReference>
<keyword evidence="4" id="KW-0808">Transferase</keyword>
<dbReference type="Gene3D" id="1.10.287.130">
    <property type="match status" value="1"/>
</dbReference>
<evidence type="ECO:0000313" key="10">
    <source>
        <dbReference type="EMBL" id="KCZ71706.1"/>
    </source>
</evidence>
<feature type="domain" description="Histidine kinase" evidence="8">
    <location>
        <begin position="200"/>
        <end position="414"/>
    </location>
</feature>
<evidence type="ECO:0000256" key="4">
    <source>
        <dbReference type="ARBA" id="ARBA00022679"/>
    </source>
</evidence>
<gene>
    <name evidence="10" type="ORF">ANME2D_01760</name>
</gene>
<accession>A0A062UXJ2</accession>
<dbReference type="Pfam" id="PF00512">
    <property type="entry name" value="HisKA"/>
    <property type="match status" value="1"/>
</dbReference>
<comment type="caution">
    <text evidence="10">The sequence shown here is derived from an EMBL/GenBank/DDBJ whole genome shotgun (WGS) entry which is preliminary data.</text>
</comment>
<dbReference type="PROSITE" id="PS50110">
    <property type="entry name" value="RESPONSE_REGULATORY"/>
    <property type="match status" value="1"/>
</dbReference>
<organism evidence="10 11">
    <name type="scientific">Candidatus Methanoperedens nitratireducens</name>
    <dbReference type="NCBI Taxonomy" id="1392998"/>
    <lineage>
        <taxon>Archaea</taxon>
        <taxon>Methanobacteriati</taxon>
        <taxon>Methanobacteriota</taxon>
        <taxon>Stenosarchaea group</taxon>
        <taxon>Methanomicrobia</taxon>
        <taxon>Methanosarcinales</taxon>
        <taxon>ANME-2 cluster</taxon>
        <taxon>Candidatus Methanoperedentaceae</taxon>
        <taxon>Candidatus Methanoperedens</taxon>
    </lineage>
</organism>
<name>A0A062UXJ2_9EURY</name>
<reference evidence="10 11" key="1">
    <citation type="journal article" date="2013" name="Nature">
        <title>Anaerobic oxidation of methane coupled to nitrate reduction in a novel archaeal lineage.</title>
        <authorList>
            <person name="Haroon M.F."/>
            <person name="Hu S."/>
            <person name="Shi Y."/>
            <person name="Imelfort M."/>
            <person name="Keller J."/>
            <person name="Hugenholtz P."/>
            <person name="Yuan Z."/>
            <person name="Tyson G.W."/>
        </authorList>
    </citation>
    <scope>NUCLEOTIDE SEQUENCE [LARGE SCALE GENOMIC DNA]</scope>
    <source>
        <strain evidence="10 11">ANME-2d</strain>
    </source>
</reference>
<dbReference type="PATRIC" id="fig|1392998.3.peg.1759"/>
<feature type="modified residue" description="4-aspartylphosphate" evidence="6">
    <location>
        <position position="56"/>
    </location>
</feature>
<evidence type="ECO:0000256" key="2">
    <source>
        <dbReference type="ARBA" id="ARBA00012438"/>
    </source>
</evidence>
<feature type="domain" description="Response regulatory" evidence="9">
    <location>
        <begin position="6"/>
        <end position="121"/>
    </location>
</feature>
<dbReference type="InterPro" id="IPR036097">
    <property type="entry name" value="HisK_dim/P_sf"/>
</dbReference>
<dbReference type="CDD" id="cd00082">
    <property type="entry name" value="HisKA"/>
    <property type="match status" value="1"/>
</dbReference>
<dbReference type="SUPFAM" id="SSF55874">
    <property type="entry name" value="ATPase domain of HSP90 chaperone/DNA topoisomerase II/histidine kinase"/>
    <property type="match status" value="1"/>
</dbReference>
<dbReference type="PRINTS" id="PR00344">
    <property type="entry name" value="BCTRLSENSOR"/>
</dbReference>
<keyword evidence="3 6" id="KW-0597">Phosphoprotein</keyword>
<dbReference type="GO" id="GO:0000155">
    <property type="term" value="F:phosphorelay sensor kinase activity"/>
    <property type="evidence" value="ECO:0007669"/>
    <property type="project" value="InterPro"/>
</dbReference>
<dbReference type="PANTHER" id="PTHR43304">
    <property type="entry name" value="PHYTOCHROME-LIKE PROTEIN CPH1"/>
    <property type="match status" value="1"/>
</dbReference>
<evidence type="ECO:0000259" key="9">
    <source>
        <dbReference type="PROSITE" id="PS50110"/>
    </source>
</evidence>
<dbReference type="SMART" id="SM00388">
    <property type="entry name" value="HisKA"/>
    <property type="match status" value="1"/>
</dbReference>
<dbReference type="InterPro" id="IPR003594">
    <property type="entry name" value="HATPase_dom"/>
</dbReference>
<keyword evidence="11" id="KW-1185">Reference proteome</keyword>
<evidence type="ECO:0000256" key="7">
    <source>
        <dbReference type="SAM" id="Coils"/>
    </source>
</evidence>
<dbReference type="AlphaFoldDB" id="A0A062UXJ2"/>
<dbReference type="Pfam" id="PF02518">
    <property type="entry name" value="HATPase_c"/>
    <property type="match status" value="1"/>
</dbReference>
<evidence type="ECO:0000256" key="6">
    <source>
        <dbReference type="PROSITE-ProRule" id="PRU00169"/>
    </source>
</evidence>
<proteinExistence type="predicted"/>
<dbReference type="RefSeq" id="WP_052368712.1">
    <property type="nucleotide sequence ID" value="NZ_JMIY01000004.1"/>
</dbReference>
<evidence type="ECO:0000256" key="5">
    <source>
        <dbReference type="ARBA" id="ARBA00022777"/>
    </source>
</evidence>
<dbReference type="FunFam" id="3.30.565.10:FF:000006">
    <property type="entry name" value="Sensor histidine kinase WalK"/>
    <property type="match status" value="1"/>
</dbReference>
<dbReference type="Pfam" id="PF00072">
    <property type="entry name" value="Response_reg"/>
    <property type="match status" value="1"/>
</dbReference>
<evidence type="ECO:0000313" key="11">
    <source>
        <dbReference type="Proteomes" id="UP000027153"/>
    </source>
</evidence>
<dbReference type="SUPFAM" id="SSF52172">
    <property type="entry name" value="CheY-like"/>
    <property type="match status" value="1"/>
</dbReference>
<dbReference type="CDD" id="cd17534">
    <property type="entry name" value="REC_DC-like"/>
    <property type="match status" value="1"/>
</dbReference>
<dbReference type="OrthoDB" id="342253at2157"/>
<comment type="catalytic activity">
    <reaction evidence="1">
        <text>ATP + protein L-histidine = ADP + protein N-phospho-L-histidine.</text>
        <dbReference type="EC" id="2.7.13.3"/>
    </reaction>
</comment>
<keyword evidence="7" id="KW-0175">Coiled coil</keyword>
<dbReference type="InterPro" id="IPR004358">
    <property type="entry name" value="Sig_transdc_His_kin-like_C"/>
</dbReference>
<sequence>MEMTAKILIVEDEGIEALSLQQKLKARGYSVPEIVYTGEDAVKKAAQISPDLVLMDIMLHGEIDGITAAEQIRAHFDIPIIYITAYADDDTLKRAKITEPYGYIVKPFKERELLISIEMALYKHKAEEALRKAHDELEIRVQDRTSELQEVNKALQAEIEERKWAEEALRRARDELEIRVQERTAELARSNAELEQFAYIASHDLQEPLRMISGFTKLLERRYKGRLDSSADEFIAYIVDGAARMQRMIEDLLAYSRVGTRGKPFELTNLEAIFEEVMTNLKVAIEENKAEVTHDPLPTVMADAAQMIQLLQNLIGNGTKFRKREEVPRVHVRAEKKGDEWIFSVKDNGIGISPEFMGHLFQLFQRERTADEYPGTGIGLAVCKKIVERHGGRIWAESEPGKGSTFYFTIPDRQ</sequence>
<dbReference type="InterPro" id="IPR052162">
    <property type="entry name" value="Sensor_kinase/Photoreceptor"/>
</dbReference>